<dbReference type="Pfam" id="PF00702">
    <property type="entry name" value="Hydrolase"/>
    <property type="match status" value="1"/>
</dbReference>
<dbReference type="Gene3D" id="3.40.50.1000">
    <property type="entry name" value="HAD superfamily/HAD-like"/>
    <property type="match status" value="1"/>
</dbReference>
<dbReference type="Proteomes" id="UP000049983">
    <property type="component" value="Unassembled WGS sequence"/>
</dbReference>
<dbReference type="SFLD" id="SFLDG01129">
    <property type="entry name" value="C1.5:_HAD__Beta-PGM__Phosphata"/>
    <property type="match status" value="1"/>
</dbReference>
<dbReference type="PANTHER" id="PTHR43434:SF1">
    <property type="entry name" value="PHOSPHOGLYCOLATE PHOSPHATASE"/>
    <property type="match status" value="1"/>
</dbReference>
<evidence type="ECO:0000256" key="4">
    <source>
        <dbReference type="ARBA" id="ARBA00013078"/>
    </source>
</evidence>
<proteinExistence type="inferred from homology"/>
<evidence type="ECO:0000256" key="2">
    <source>
        <dbReference type="ARBA" id="ARBA00004818"/>
    </source>
</evidence>
<dbReference type="STRING" id="311410.LA5095_03143"/>
<evidence type="ECO:0000313" key="5">
    <source>
        <dbReference type="EMBL" id="CTQ64760.1"/>
    </source>
</evidence>
<evidence type="ECO:0000256" key="1">
    <source>
        <dbReference type="ARBA" id="ARBA00000830"/>
    </source>
</evidence>
<dbReference type="NCBIfam" id="TIGR01549">
    <property type="entry name" value="HAD-SF-IA-v1"/>
    <property type="match status" value="1"/>
</dbReference>
<dbReference type="GO" id="GO:0005829">
    <property type="term" value="C:cytosol"/>
    <property type="evidence" value="ECO:0007669"/>
    <property type="project" value="TreeGrafter"/>
</dbReference>
<dbReference type="InterPro" id="IPR023198">
    <property type="entry name" value="PGP-like_dom2"/>
</dbReference>
<comment type="pathway">
    <text evidence="2">Organic acid metabolism; glycolate biosynthesis; glycolate from 2-phosphoglycolate: step 1/1.</text>
</comment>
<accession>A0A0M7AM39</accession>
<dbReference type="InterPro" id="IPR006439">
    <property type="entry name" value="HAD-SF_hydro_IA"/>
</dbReference>
<keyword evidence="6" id="KW-1185">Reference proteome</keyword>
<evidence type="ECO:0000313" key="6">
    <source>
        <dbReference type="Proteomes" id="UP000049983"/>
    </source>
</evidence>
<dbReference type="Gene3D" id="1.10.150.240">
    <property type="entry name" value="Putative phosphatase, domain 2"/>
    <property type="match status" value="1"/>
</dbReference>
<evidence type="ECO:0000256" key="3">
    <source>
        <dbReference type="ARBA" id="ARBA00006171"/>
    </source>
</evidence>
<dbReference type="GO" id="GO:0006281">
    <property type="term" value="P:DNA repair"/>
    <property type="evidence" value="ECO:0007669"/>
    <property type="project" value="TreeGrafter"/>
</dbReference>
<sequence length="241" mass="25282">MTSEELRRKKAATKAILFDKDGTLLDFDATWTPAYEEAARLASRGVTTDAERFLELTGLDLATRRSEAGSLLAAGNSEEIAEAWIAGGADFGLADLTTELDRIFVSKMHDAAPLQGIREAVDALLVRGFRLGVASSDSEAAIRAFLEGTNLAPKFDFVTGYDTGHGPKPEPGMVHGFADAIGVPTSGIAVIGDNTHDIEMAHAAGAGLTIGVLTGTSARQELAPHADVVLESAADLIGFFP</sequence>
<gene>
    <name evidence="5" type="primary">gph_2</name>
    <name evidence="5" type="ORF">LA5096_00512</name>
</gene>
<dbReference type="InterPro" id="IPR036412">
    <property type="entry name" value="HAD-like_sf"/>
</dbReference>
<dbReference type="AlphaFoldDB" id="A0A0M7AM39"/>
<dbReference type="PANTHER" id="PTHR43434">
    <property type="entry name" value="PHOSPHOGLYCOLATE PHOSPHATASE"/>
    <property type="match status" value="1"/>
</dbReference>
<dbReference type="SFLD" id="SFLDS00003">
    <property type="entry name" value="Haloacid_Dehalogenase"/>
    <property type="match status" value="1"/>
</dbReference>
<dbReference type="EMBL" id="CXWC01000001">
    <property type="protein sequence ID" value="CTQ64760.1"/>
    <property type="molecule type" value="Genomic_DNA"/>
</dbReference>
<dbReference type="GeneID" id="97667966"/>
<organism evidence="5 6">
    <name type="scientific">Roseibium album</name>
    <dbReference type="NCBI Taxonomy" id="311410"/>
    <lineage>
        <taxon>Bacteria</taxon>
        <taxon>Pseudomonadati</taxon>
        <taxon>Pseudomonadota</taxon>
        <taxon>Alphaproteobacteria</taxon>
        <taxon>Hyphomicrobiales</taxon>
        <taxon>Stappiaceae</taxon>
        <taxon>Roseibium</taxon>
    </lineage>
</organism>
<comment type="catalytic activity">
    <reaction evidence="1">
        <text>2-phosphoglycolate + H2O = glycolate + phosphate</text>
        <dbReference type="Rhea" id="RHEA:14369"/>
        <dbReference type="ChEBI" id="CHEBI:15377"/>
        <dbReference type="ChEBI" id="CHEBI:29805"/>
        <dbReference type="ChEBI" id="CHEBI:43474"/>
        <dbReference type="ChEBI" id="CHEBI:58033"/>
        <dbReference type="EC" id="3.1.3.18"/>
    </reaction>
</comment>
<comment type="similarity">
    <text evidence="3">Belongs to the HAD-like hydrolase superfamily. CbbY/CbbZ/Gph/YieH family.</text>
</comment>
<dbReference type="OrthoDB" id="9797743at2"/>
<dbReference type="InterPro" id="IPR050155">
    <property type="entry name" value="HAD-like_hydrolase_sf"/>
</dbReference>
<dbReference type="InterPro" id="IPR023214">
    <property type="entry name" value="HAD_sf"/>
</dbReference>
<keyword evidence="5" id="KW-0378">Hydrolase</keyword>
<dbReference type="SUPFAM" id="SSF56784">
    <property type="entry name" value="HAD-like"/>
    <property type="match status" value="1"/>
</dbReference>
<dbReference type="EC" id="3.1.3.18" evidence="4"/>
<reference evidence="6" key="1">
    <citation type="submission" date="2015-07" db="EMBL/GenBank/DDBJ databases">
        <authorList>
            <person name="Rodrigo-Torres Lidia"/>
            <person name="Arahal R.David."/>
        </authorList>
    </citation>
    <scope>NUCLEOTIDE SEQUENCE [LARGE SCALE GENOMIC DNA]</scope>
    <source>
        <strain evidence="6">CECT 5096</strain>
    </source>
</reference>
<dbReference type="GO" id="GO:0008967">
    <property type="term" value="F:phosphoglycolate phosphatase activity"/>
    <property type="evidence" value="ECO:0007669"/>
    <property type="project" value="UniProtKB-EC"/>
</dbReference>
<protein>
    <recommendedName>
        <fullName evidence="4">phosphoglycolate phosphatase</fullName>
        <ecNumber evidence="4">3.1.3.18</ecNumber>
    </recommendedName>
</protein>
<name>A0A0M7AM39_9HYPH</name>
<dbReference type="RefSeq" id="WP_055116953.1">
    <property type="nucleotide sequence ID" value="NZ_CXWA01000003.1"/>
</dbReference>